<evidence type="ECO:0000313" key="1">
    <source>
        <dbReference type="EMBL" id="PIL20557.1"/>
    </source>
</evidence>
<evidence type="ECO:0000313" key="2">
    <source>
        <dbReference type="Proteomes" id="UP000231259"/>
    </source>
</evidence>
<gene>
    <name evidence="1" type="ORF">P775_08490</name>
</gene>
<reference evidence="1 2" key="1">
    <citation type="submission" date="2013-09" db="EMBL/GenBank/DDBJ databases">
        <title>Genome sequencing of Phaeobacter antarcticus sp. nov. SM1211.</title>
        <authorList>
            <person name="Zhang X.-Y."/>
            <person name="Liu C."/>
            <person name="Chen X.-L."/>
            <person name="Xie B.-B."/>
            <person name="Qin Q.-L."/>
            <person name="Rong J.-C."/>
            <person name="Zhang Y.-Z."/>
        </authorList>
    </citation>
    <scope>NUCLEOTIDE SEQUENCE [LARGE SCALE GENOMIC DNA]</scope>
    <source>
        <strain evidence="1 2">SM1211</strain>
    </source>
</reference>
<organism evidence="1 2">
    <name type="scientific">Puniceibacterium antarcticum</name>
    <dbReference type="NCBI Taxonomy" id="1206336"/>
    <lineage>
        <taxon>Bacteria</taxon>
        <taxon>Pseudomonadati</taxon>
        <taxon>Pseudomonadota</taxon>
        <taxon>Alphaproteobacteria</taxon>
        <taxon>Rhodobacterales</taxon>
        <taxon>Paracoccaceae</taxon>
        <taxon>Puniceibacterium</taxon>
    </lineage>
</organism>
<comment type="caution">
    <text evidence="1">The sequence shown here is derived from an EMBL/GenBank/DDBJ whole genome shotgun (WGS) entry which is preliminary data.</text>
</comment>
<dbReference type="OrthoDB" id="9935648at2"/>
<dbReference type="PROSITE" id="PS51257">
    <property type="entry name" value="PROKAR_LIPOPROTEIN"/>
    <property type="match status" value="1"/>
</dbReference>
<evidence type="ECO:0008006" key="3">
    <source>
        <dbReference type="Google" id="ProtNLM"/>
    </source>
</evidence>
<sequence length="80" mass="9146">MRLTAFLTLICAMFLTAGCDKKQPIELATKLDPLFCDVEEPRRFTRAELDARAASWPENLRLDIKTNTTWDRECVPSQGD</sequence>
<accession>A0A2G8RG64</accession>
<dbReference type="RefSeq" id="WP_099910505.1">
    <property type="nucleotide sequence ID" value="NZ_AWWI01000060.1"/>
</dbReference>
<protein>
    <recommendedName>
        <fullName evidence="3">Lipoprotein</fullName>
    </recommendedName>
</protein>
<keyword evidence="2" id="KW-1185">Reference proteome</keyword>
<name>A0A2G8RG64_9RHOB</name>
<proteinExistence type="predicted"/>
<dbReference type="Proteomes" id="UP000231259">
    <property type="component" value="Unassembled WGS sequence"/>
</dbReference>
<dbReference type="EMBL" id="AWWI01000060">
    <property type="protein sequence ID" value="PIL20557.1"/>
    <property type="molecule type" value="Genomic_DNA"/>
</dbReference>
<dbReference type="AlphaFoldDB" id="A0A2G8RG64"/>